<dbReference type="InterPro" id="IPR023631">
    <property type="entry name" value="Amidase_dom"/>
</dbReference>
<dbReference type="Pfam" id="PF01425">
    <property type="entry name" value="Amidase"/>
    <property type="match status" value="1"/>
</dbReference>
<dbReference type="Proteomes" id="UP001497392">
    <property type="component" value="Unassembled WGS sequence"/>
</dbReference>
<organism evidence="2 3">
    <name type="scientific">Coccomyxa viridis</name>
    <dbReference type="NCBI Taxonomy" id="1274662"/>
    <lineage>
        <taxon>Eukaryota</taxon>
        <taxon>Viridiplantae</taxon>
        <taxon>Chlorophyta</taxon>
        <taxon>core chlorophytes</taxon>
        <taxon>Trebouxiophyceae</taxon>
        <taxon>Trebouxiophyceae incertae sedis</taxon>
        <taxon>Coccomyxaceae</taxon>
        <taxon>Coccomyxa</taxon>
    </lineage>
</organism>
<evidence type="ECO:0000259" key="1">
    <source>
        <dbReference type="Pfam" id="PF01425"/>
    </source>
</evidence>
<keyword evidence="3" id="KW-1185">Reference proteome</keyword>
<dbReference type="SUPFAM" id="SSF75304">
    <property type="entry name" value="Amidase signature (AS) enzymes"/>
    <property type="match status" value="1"/>
</dbReference>
<feature type="domain" description="Amidase" evidence="1">
    <location>
        <begin position="60"/>
        <end position="148"/>
    </location>
</feature>
<dbReference type="PANTHER" id="PTHR46310:SF7">
    <property type="entry name" value="AMIDASE 1"/>
    <property type="match status" value="1"/>
</dbReference>
<dbReference type="EMBL" id="CAXHTA020000003">
    <property type="protein sequence ID" value="CAL5220301.1"/>
    <property type="molecule type" value="Genomic_DNA"/>
</dbReference>
<name>A0ABP1FLN3_9CHLO</name>
<dbReference type="PANTHER" id="PTHR46310">
    <property type="entry name" value="AMIDASE 1"/>
    <property type="match status" value="1"/>
</dbReference>
<evidence type="ECO:0000313" key="2">
    <source>
        <dbReference type="EMBL" id="CAL5220301.1"/>
    </source>
</evidence>
<comment type="caution">
    <text evidence="2">The sequence shown here is derived from an EMBL/GenBank/DDBJ whole genome shotgun (WGS) entry which is preliminary data.</text>
</comment>
<proteinExistence type="predicted"/>
<dbReference type="InterPro" id="IPR036928">
    <property type="entry name" value="AS_sf"/>
</dbReference>
<accession>A0ABP1FLN3</accession>
<sequence length="161" mass="17818">MRFTRRSRAIGRESALCWKSRRRLLWPLFQVVTHWWTECICTITQRGLGGARRLAPVQRCRMQQKIREHTDVLLGSDAVLAVPSAPGPAPVLDTPQNELHNYRKSLIALTRTSGLASVPQVSLPVAEMDGCPVGLGLIGPQGSDEELLRSAEQLLPMLKGT</sequence>
<evidence type="ECO:0000313" key="3">
    <source>
        <dbReference type="Proteomes" id="UP001497392"/>
    </source>
</evidence>
<protein>
    <submittedName>
        <fullName evidence="2">G2286 protein</fullName>
    </submittedName>
</protein>
<gene>
    <name evidence="2" type="primary">g2286</name>
    <name evidence="2" type="ORF">VP750_LOCUS1960</name>
</gene>
<dbReference type="Gene3D" id="3.90.1300.10">
    <property type="entry name" value="Amidase signature (AS) domain"/>
    <property type="match status" value="1"/>
</dbReference>
<reference evidence="2 3" key="1">
    <citation type="submission" date="2024-06" db="EMBL/GenBank/DDBJ databases">
        <authorList>
            <person name="Kraege A."/>
            <person name="Thomma B."/>
        </authorList>
    </citation>
    <scope>NUCLEOTIDE SEQUENCE [LARGE SCALE GENOMIC DNA]</scope>
</reference>